<dbReference type="InterPro" id="IPR000531">
    <property type="entry name" value="Beta-barrel_TonB"/>
</dbReference>
<keyword evidence="13" id="KW-0732">Signal</keyword>
<evidence type="ECO:0000256" key="11">
    <source>
        <dbReference type="PROSITE-ProRule" id="PRU01360"/>
    </source>
</evidence>
<reference evidence="16 17" key="1">
    <citation type="submission" date="2024-09" db="EMBL/GenBank/DDBJ databases">
        <authorList>
            <person name="Zhang Z.-H."/>
        </authorList>
    </citation>
    <scope>NUCLEOTIDE SEQUENCE [LARGE SCALE GENOMIC DNA]</scope>
    <source>
        <strain evidence="16 17">HHTR114</strain>
    </source>
</reference>
<evidence type="ECO:0000256" key="1">
    <source>
        <dbReference type="ARBA" id="ARBA00004571"/>
    </source>
</evidence>
<evidence type="ECO:0000313" key="17">
    <source>
        <dbReference type="Proteomes" id="UP001596116"/>
    </source>
</evidence>
<keyword evidence="2 11" id="KW-0813">Transport</keyword>
<dbReference type="Proteomes" id="UP001596116">
    <property type="component" value="Unassembled WGS sequence"/>
</dbReference>
<feature type="chain" id="PRO_5046281472" evidence="13">
    <location>
        <begin position="33"/>
        <end position="847"/>
    </location>
</feature>
<evidence type="ECO:0000259" key="14">
    <source>
        <dbReference type="Pfam" id="PF00593"/>
    </source>
</evidence>
<proteinExistence type="inferred from homology"/>
<keyword evidence="10 11" id="KW-0998">Cell outer membrane</keyword>
<organism evidence="16 17">
    <name type="scientific">Hyphococcus aureus</name>
    <dbReference type="NCBI Taxonomy" id="2666033"/>
    <lineage>
        <taxon>Bacteria</taxon>
        <taxon>Pseudomonadati</taxon>
        <taxon>Pseudomonadota</taxon>
        <taxon>Alphaproteobacteria</taxon>
        <taxon>Parvularculales</taxon>
        <taxon>Parvularculaceae</taxon>
        <taxon>Hyphococcus</taxon>
    </lineage>
</organism>
<dbReference type="InterPro" id="IPR036942">
    <property type="entry name" value="Beta-barrel_TonB_sf"/>
</dbReference>
<protein>
    <submittedName>
        <fullName evidence="16">TonB-dependent receptor</fullName>
    </submittedName>
</protein>
<dbReference type="InterPro" id="IPR039426">
    <property type="entry name" value="TonB-dep_rcpt-like"/>
</dbReference>
<keyword evidence="16" id="KW-0675">Receptor</keyword>
<evidence type="ECO:0000256" key="13">
    <source>
        <dbReference type="SAM" id="SignalP"/>
    </source>
</evidence>
<dbReference type="Pfam" id="PF07715">
    <property type="entry name" value="Plug"/>
    <property type="match status" value="1"/>
</dbReference>
<name>A0ABW1KYU7_9PROT</name>
<evidence type="ECO:0000259" key="15">
    <source>
        <dbReference type="Pfam" id="PF07715"/>
    </source>
</evidence>
<dbReference type="SUPFAM" id="SSF56935">
    <property type="entry name" value="Porins"/>
    <property type="match status" value="1"/>
</dbReference>
<evidence type="ECO:0000256" key="9">
    <source>
        <dbReference type="ARBA" id="ARBA00023136"/>
    </source>
</evidence>
<keyword evidence="5 11" id="KW-0812">Transmembrane</keyword>
<evidence type="ECO:0000256" key="12">
    <source>
        <dbReference type="RuleBase" id="RU003357"/>
    </source>
</evidence>
<dbReference type="Pfam" id="PF00593">
    <property type="entry name" value="TonB_dep_Rec_b-barrel"/>
    <property type="match status" value="1"/>
</dbReference>
<evidence type="ECO:0000256" key="7">
    <source>
        <dbReference type="ARBA" id="ARBA00023065"/>
    </source>
</evidence>
<dbReference type="RefSeq" id="WP_379878690.1">
    <property type="nucleotide sequence ID" value="NZ_JBHPON010000001.1"/>
</dbReference>
<evidence type="ECO:0000256" key="3">
    <source>
        <dbReference type="ARBA" id="ARBA00022452"/>
    </source>
</evidence>
<dbReference type="EMBL" id="JBHPON010000001">
    <property type="protein sequence ID" value="MFC6035757.1"/>
    <property type="molecule type" value="Genomic_DNA"/>
</dbReference>
<evidence type="ECO:0000256" key="10">
    <source>
        <dbReference type="ARBA" id="ARBA00023237"/>
    </source>
</evidence>
<keyword evidence="17" id="KW-1185">Reference proteome</keyword>
<comment type="caution">
    <text evidence="16">The sequence shown here is derived from an EMBL/GenBank/DDBJ whole genome shotgun (WGS) entry which is preliminary data.</text>
</comment>
<dbReference type="InterPro" id="IPR012910">
    <property type="entry name" value="Plug_dom"/>
</dbReference>
<keyword evidence="3 11" id="KW-1134">Transmembrane beta strand</keyword>
<feature type="domain" description="TonB-dependent receptor-like beta-barrel" evidence="14">
    <location>
        <begin position="336"/>
        <end position="809"/>
    </location>
</feature>
<gene>
    <name evidence="16" type="ORF">ACFMB1_09400</name>
</gene>
<keyword evidence="8 12" id="KW-0798">TonB box</keyword>
<evidence type="ECO:0000256" key="8">
    <source>
        <dbReference type="ARBA" id="ARBA00023077"/>
    </source>
</evidence>
<feature type="signal peptide" evidence="13">
    <location>
        <begin position="1"/>
        <end position="32"/>
    </location>
</feature>
<accession>A0ABW1KYU7</accession>
<dbReference type="PANTHER" id="PTHR32552:SF81">
    <property type="entry name" value="TONB-DEPENDENT OUTER MEMBRANE RECEPTOR"/>
    <property type="match status" value="1"/>
</dbReference>
<sequence>MKAKLPTTLSRRASVLLSASVGALAMTAPAFAQDEDRGGLDQITVTATRSETNLQDTPLAITAVTAAAFEARAMDSIEDVGRLVPNASFEQAQVAYGRAVTAYIRGIGQYDFNLAFEPGVAFYVDDQYYALLAGSVFDLLDIERVEVLRGPQGTTFGRNAIGGAVNIIAKEPGPEPEAYIDATYGAFNRTDIRAGFNYPLSDNLFLRVSGVSKSRKGYQDLLDFRCAMFQNGTPALAGDFPSLDPSGGFANPSAGPTSGDDCVLDTYGGQDVQALRGALKYEGAGWDITFTADYTNDQSEPVADKQVQINPIASTEALSDLVYEPLWGIRYDERFLTDSLYTTYATYADPIPAGSEYPAGCATDPMVDCTYYNGSGNRGGAQLPREAVIENFGFAAKVNVELTENLSFTLNAGYRDVFTTGINDTDGSPLGIQTVKSEIDHEQWTVEPRFNYNSEFMDLTLGGFFYSSTGQTTSNVSIPFINLQQNAVIDFDSTAKAVFAQGVFRPFGPRLGVTLGARYSDDEKIVDFNNGSTIDTQVVVASDNIDWRAGLDFQVTDVVTVYGSAASGYRPGAFNPRPFQASQLVAVDPEEAVSYELGFKGDLFENTMRVNLAGFYTDYKQRITPAGGAECIDSGTTGDCVVPGGQSYIITGATTSTCVDVGNEGSVSGTVAAVGVTCIPKTNYINTPGKVKGIEAELDWRPVEGLFINASGGWTQFNAPELENNPAIVNEDPIFVPEWTASAGVAYEIPAPALGGSITPRVDWFYQSSIAFNSTTAIAFIPSQSVFNGRVTYVNDDGDFQVAVGATNLFDKEYYHNIFDLTAFGQPGTEGQPAAPREWYIQVKKSF</sequence>
<evidence type="ECO:0000256" key="6">
    <source>
        <dbReference type="ARBA" id="ARBA00023004"/>
    </source>
</evidence>
<feature type="domain" description="TonB-dependent receptor plug" evidence="15">
    <location>
        <begin position="54"/>
        <end position="164"/>
    </location>
</feature>
<keyword evidence="4" id="KW-0410">Iron transport</keyword>
<evidence type="ECO:0000256" key="5">
    <source>
        <dbReference type="ARBA" id="ARBA00022692"/>
    </source>
</evidence>
<keyword evidence="6" id="KW-0408">Iron</keyword>
<evidence type="ECO:0000313" key="16">
    <source>
        <dbReference type="EMBL" id="MFC6035757.1"/>
    </source>
</evidence>
<comment type="similarity">
    <text evidence="11 12">Belongs to the TonB-dependent receptor family.</text>
</comment>
<evidence type="ECO:0000256" key="2">
    <source>
        <dbReference type="ARBA" id="ARBA00022448"/>
    </source>
</evidence>
<dbReference type="Gene3D" id="2.40.170.20">
    <property type="entry name" value="TonB-dependent receptor, beta-barrel domain"/>
    <property type="match status" value="2"/>
</dbReference>
<keyword evidence="7" id="KW-0406">Ion transport</keyword>
<dbReference type="PROSITE" id="PS52016">
    <property type="entry name" value="TONB_DEPENDENT_REC_3"/>
    <property type="match status" value="1"/>
</dbReference>
<comment type="subcellular location">
    <subcellularLocation>
        <location evidence="1 11">Cell outer membrane</location>
        <topology evidence="1 11">Multi-pass membrane protein</topology>
    </subcellularLocation>
</comment>
<keyword evidence="9 11" id="KW-0472">Membrane</keyword>
<evidence type="ECO:0000256" key="4">
    <source>
        <dbReference type="ARBA" id="ARBA00022496"/>
    </source>
</evidence>
<dbReference type="PANTHER" id="PTHR32552">
    <property type="entry name" value="FERRICHROME IRON RECEPTOR-RELATED"/>
    <property type="match status" value="1"/>
</dbReference>